<proteinExistence type="predicted"/>
<accession>A0A4U0XR52</accession>
<sequence length="57" mass="5980">MAAMAAVFGTATIPLHVEMCTSLLLADVTHLDSASIVSAMKNNATSEITNTSEKTIR</sequence>
<keyword evidence="2" id="KW-1185">Reference proteome</keyword>
<organism evidence="1 2">
    <name type="scientific">Cryomyces minteri</name>
    <dbReference type="NCBI Taxonomy" id="331657"/>
    <lineage>
        <taxon>Eukaryota</taxon>
        <taxon>Fungi</taxon>
        <taxon>Dikarya</taxon>
        <taxon>Ascomycota</taxon>
        <taxon>Pezizomycotina</taxon>
        <taxon>Dothideomycetes</taxon>
        <taxon>Dothideomycetes incertae sedis</taxon>
        <taxon>Cryomyces</taxon>
    </lineage>
</organism>
<comment type="caution">
    <text evidence="1">The sequence shown here is derived from an EMBL/GenBank/DDBJ whole genome shotgun (WGS) entry which is preliminary data.</text>
</comment>
<evidence type="ECO:0000313" key="2">
    <source>
        <dbReference type="Proteomes" id="UP000308768"/>
    </source>
</evidence>
<reference evidence="1 2" key="1">
    <citation type="submission" date="2017-03" db="EMBL/GenBank/DDBJ databases">
        <title>Genomes of endolithic fungi from Antarctica.</title>
        <authorList>
            <person name="Coleine C."/>
            <person name="Masonjones S."/>
            <person name="Stajich J.E."/>
        </authorList>
    </citation>
    <scope>NUCLEOTIDE SEQUENCE [LARGE SCALE GENOMIC DNA]</scope>
    <source>
        <strain evidence="1 2">CCFEE 5187</strain>
    </source>
</reference>
<dbReference type="Proteomes" id="UP000308768">
    <property type="component" value="Unassembled WGS sequence"/>
</dbReference>
<protein>
    <submittedName>
        <fullName evidence="1">Uncharacterized protein</fullName>
    </submittedName>
</protein>
<dbReference type="EMBL" id="NAJN01000073">
    <property type="protein sequence ID" value="TKA80030.1"/>
    <property type="molecule type" value="Genomic_DNA"/>
</dbReference>
<name>A0A4U0XR52_9PEZI</name>
<gene>
    <name evidence="1" type="ORF">B0A49_02308</name>
</gene>
<evidence type="ECO:0000313" key="1">
    <source>
        <dbReference type="EMBL" id="TKA80030.1"/>
    </source>
</evidence>
<dbReference type="AlphaFoldDB" id="A0A4U0XR52"/>
<feature type="non-terminal residue" evidence="1">
    <location>
        <position position="57"/>
    </location>
</feature>